<reference evidence="3" key="4">
    <citation type="submission" date="2025-09" db="UniProtKB">
        <authorList>
            <consortium name="Ensembl"/>
        </authorList>
    </citation>
    <scope>IDENTIFICATION</scope>
</reference>
<dbReference type="Pfam" id="PF13516">
    <property type="entry name" value="LRR_6"/>
    <property type="match status" value="1"/>
</dbReference>
<evidence type="ECO:0000256" key="1">
    <source>
        <dbReference type="ARBA" id="ARBA00022614"/>
    </source>
</evidence>
<dbReference type="Proteomes" id="UP000018467">
    <property type="component" value="Unassembled WGS sequence"/>
</dbReference>
<proteinExistence type="predicted"/>
<reference evidence="3" key="3">
    <citation type="submission" date="2025-08" db="UniProtKB">
        <authorList>
            <consortium name="Ensembl"/>
        </authorList>
    </citation>
    <scope>IDENTIFICATION</scope>
</reference>
<dbReference type="InParanoid" id="A0A3B1IDT4"/>
<keyword evidence="1" id="KW-0433">Leucine-rich repeat</keyword>
<dbReference type="InterPro" id="IPR051261">
    <property type="entry name" value="NLR"/>
</dbReference>
<reference evidence="4" key="1">
    <citation type="submission" date="2013-03" db="EMBL/GenBank/DDBJ databases">
        <authorList>
            <person name="Jeffery W."/>
            <person name="Warren W."/>
            <person name="Wilson R.K."/>
        </authorList>
    </citation>
    <scope>NUCLEOTIDE SEQUENCE</scope>
    <source>
        <strain evidence="4">female</strain>
    </source>
</reference>
<name>A0A3B1IDT4_ASTMX</name>
<dbReference type="Ensembl" id="ENSAMXT00000054433.1">
    <property type="protein sequence ID" value="ENSAMXP00000027735.1"/>
    <property type="gene ID" value="ENSAMXG00000037551.1"/>
</dbReference>
<dbReference type="Gene3D" id="3.80.10.10">
    <property type="entry name" value="Ribonuclease Inhibitor"/>
    <property type="match status" value="1"/>
</dbReference>
<dbReference type="InterPro" id="IPR032675">
    <property type="entry name" value="LRR_dom_sf"/>
</dbReference>
<dbReference type="GeneTree" id="ENSGT01130000278423"/>
<dbReference type="PANTHER" id="PTHR24106">
    <property type="entry name" value="NACHT, LRR AND CARD DOMAINS-CONTAINING"/>
    <property type="match status" value="1"/>
</dbReference>
<dbReference type="InterPro" id="IPR001611">
    <property type="entry name" value="Leu-rich_rpt"/>
</dbReference>
<keyword evidence="2" id="KW-0677">Repeat</keyword>
<dbReference type="Bgee" id="ENSAMXG00000037551">
    <property type="expression patterns" value="Expressed in intestine and 9 other cell types or tissues"/>
</dbReference>
<evidence type="ECO:0000313" key="3">
    <source>
        <dbReference type="Ensembl" id="ENSAMXP00000027735.1"/>
    </source>
</evidence>
<keyword evidence="4" id="KW-1185">Reference proteome</keyword>
<organism evidence="3 4">
    <name type="scientific">Astyanax mexicanus</name>
    <name type="common">Blind cave fish</name>
    <name type="synonym">Astyanax fasciatus mexicanus</name>
    <dbReference type="NCBI Taxonomy" id="7994"/>
    <lineage>
        <taxon>Eukaryota</taxon>
        <taxon>Metazoa</taxon>
        <taxon>Chordata</taxon>
        <taxon>Craniata</taxon>
        <taxon>Vertebrata</taxon>
        <taxon>Euteleostomi</taxon>
        <taxon>Actinopterygii</taxon>
        <taxon>Neopterygii</taxon>
        <taxon>Teleostei</taxon>
        <taxon>Ostariophysi</taxon>
        <taxon>Characiformes</taxon>
        <taxon>Characoidei</taxon>
        <taxon>Acestrorhamphidae</taxon>
        <taxon>Acestrorhamphinae</taxon>
        <taxon>Astyanax</taxon>
    </lineage>
</organism>
<dbReference type="SUPFAM" id="SSF52047">
    <property type="entry name" value="RNI-like"/>
    <property type="match status" value="1"/>
</dbReference>
<protein>
    <submittedName>
        <fullName evidence="3">Uncharacterized protein</fullName>
    </submittedName>
</protein>
<evidence type="ECO:0000313" key="4">
    <source>
        <dbReference type="Proteomes" id="UP000018467"/>
    </source>
</evidence>
<dbReference type="AlphaFoldDB" id="A0A3B1IDT4"/>
<evidence type="ECO:0000256" key="2">
    <source>
        <dbReference type="ARBA" id="ARBA00022737"/>
    </source>
</evidence>
<sequence>MKDHLSPFCRLSGCMVTEEGCSSLALALKLNPSHLRELDLTYNHLGESGVKLLSDLQKDPHCKLEKLWFYNLV</sequence>
<reference evidence="4" key="2">
    <citation type="journal article" date="2014" name="Nat. Commun.">
        <title>The cavefish genome reveals candidate genes for eye loss.</title>
        <authorList>
            <person name="McGaugh S.E."/>
            <person name="Gross J.B."/>
            <person name="Aken B."/>
            <person name="Blin M."/>
            <person name="Borowsky R."/>
            <person name="Chalopin D."/>
            <person name="Hinaux H."/>
            <person name="Jeffery W.R."/>
            <person name="Keene A."/>
            <person name="Ma L."/>
            <person name="Minx P."/>
            <person name="Murphy D."/>
            <person name="O'Quin K.E."/>
            <person name="Retaux S."/>
            <person name="Rohner N."/>
            <person name="Searle S.M."/>
            <person name="Stahl B.A."/>
            <person name="Tabin C."/>
            <person name="Volff J.N."/>
            <person name="Yoshizawa M."/>
            <person name="Warren W.C."/>
        </authorList>
    </citation>
    <scope>NUCLEOTIDE SEQUENCE [LARGE SCALE GENOMIC DNA]</scope>
    <source>
        <strain evidence="4">female</strain>
    </source>
</reference>
<accession>A0A3B1IDT4</accession>